<proteinExistence type="inferred from homology"/>
<keyword evidence="8" id="KW-0032">Aminotransferase</keyword>
<dbReference type="PANTHER" id="PTHR43586:SF4">
    <property type="entry name" value="ISOPENICILLIN N EPIMERASE"/>
    <property type="match status" value="1"/>
</dbReference>
<keyword evidence="9" id="KW-1185">Reference proteome</keyword>
<comment type="cofactor">
    <cofactor evidence="1 6">
        <name>pyridoxal 5'-phosphate</name>
        <dbReference type="ChEBI" id="CHEBI:597326"/>
    </cofactor>
</comment>
<dbReference type="PIRSF" id="PIRSF005572">
    <property type="entry name" value="NifS"/>
    <property type="match status" value="1"/>
</dbReference>
<dbReference type="InterPro" id="IPR020578">
    <property type="entry name" value="Aminotrans_V_PyrdxlP_BS"/>
</dbReference>
<dbReference type="InterPro" id="IPR016454">
    <property type="entry name" value="Cysteine_dSase"/>
</dbReference>
<feature type="domain" description="Aminotransferase class V" evidence="7">
    <location>
        <begin position="5"/>
        <end position="371"/>
    </location>
</feature>
<dbReference type="RefSeq" id="WP_264790253.1">
    <property type="nucleotide sequence ID" value="NZ_AP026867.1"/>
</dbReference>
<evidence type="ECO:0000256" key="6">
    <source>
        <dbReference type="RuleBase" id="RU004504"/>
    </source>
</evidence>
<dbReference type="NCBIfam" id="TIGR01977">
    <property type="entry name" value="am_tr_V_EF2568"/>
    <property type="match status" value="1"/>
</dbReference>
<dbReference type="Gene3D" id="3.40.640.10">
    <property type="entry name" value="Type I PLP-dependent aspartate aminotransferase-like (Major domain)"/>
    <property type="match status" value="1"/>
</dbReference>
<dbReference type="EMBL" id="AP026867">
    <property type="protein sequence ID" value="BDS15065.1"/>
    <property type="molecule type" value="Genomic_DNA"/>
</dbReference>
<dbReference type="GO" id="GO:0008483">
    <property type="term" value="F:transaminase activity"/>
    <property type="evidence" value="ECO:0007669"/>
    <property type="project" value="UniProtKB-KW"/>
</dbReference>
<evidence type="ECO:0000256" key="4">
    <source>
        <dbReference type="ARBA" id="ARBA00022898"/>
    </source>
</evidence>
<dbReference type="InterPro" id="IPR015421">
    <property type="entry name" value="PyrdxlP-dep_Trfase_major"/>
</dbReference>
<comment type="catalytic activity">
    <reaction evidence="5">
        <text>(sulfur carrier)-H + L-cysteine = (sulfur carrier)-SH + L-alanine</text>
        <dbReference type="Rhea" id="RHEA:43892"/>
        <dbReference type="Rhea" id="RHEA-COMP:14737"/>
        <dbReference type="Rhea" id="RHEA-COMP:14739"/>
        <dbReference type="ChEBI" id="CHEBI:29917"/>
        <dbReference type="ChEBI" id="CHEBI:35235"/>
        <dbReference type="ChEBI" id="CHEBI:57972"/>
        <dbReference type="ChEBI" id="CHEBI:64428"/>
        <dbReference type="EC" id="2.8.1.7"/>
    </reaction>
</comment>
<dbReference type="Gene3D" id="3.90.1150.10">
    <property type="entry name" value="Aspartate Aminotransferase, domain 1"/>
    <property type="match status" value="1"/>
</dbReference>
<evidence type="ECO:0000256" key="2">
    <source>
        <dbReference type="ARBA" id="ARBA00010447"/>
    </source>
</evidence>
<dbReference type="Pfam" id="PF00266">
    <property type="entry name" value="Aminotran_5"/>
    <property type="match status" value="1"/>
</dbReference>
<comment type="similarity">
    <text evidence="2">Belongs to the class-V pyridoxal-phosphate-dependent aminotransferase family. Csd subfamily.</text>
</comment>
<protein>
    <recommendedName>
        <fullName evidence="3">cysteine desulfurase</fullName>
        <ecNumber evidence="3">2.8.1.7</ecNumber>
    </recommendedName>
</protein>
<dbReference type="EC" id="2.8.1.7" evidence="3"/>
<dbReference type="InterPro" id="IPR015424">
    <property type="entry name" value="PyrdxlP-dep_Trfase"/>
</dbReference>
<sequence>MKELIYLNNAATSFPKPPNVLQAVNASLMVPPIHALRNGFGSGSNSLSKECRTILAQLFNVPHSEQIVFTSGATESLNLAIKGLELEGKHIITSNMEHNSVLRLLKTLERNQTINLSIVPSNSLGQINWNAIKNELRPTTAAVILNHCSNVTGALNDLKTIGTALAKKNIPFIVDASQSAGLYPIDVQEMQIDILAFTGHKALYGIAGIGGIYIKKGLHLKPLKIGGTGSKSDYLYQPSSLPIYYEAGTPNYLGITSLYEGVKFIKTTGIEHIRQKIQHYVYQIRHFLAQYPNVISYPNTAHYSFQSTLLSFSVQGLEVSDIGYLLEQNYNIVVRTGLHCAPLIHESIGSAPYGTVRISPSFFTTEAEINSFLQAMKEILTLTI</sequence>
<dbReference type="PROSITE" id="PS00595">
    <property type="entry name" value="AA_TRANSFER_CLASS_5"/>
    <property type="match status" value="1"/>
</dbReference>
<evidence type="ECO:0000313" key="9">
    <source>
        <dbReference type="Proteomes" id="UP001060919"/>
    </source>
</evidence>
<dbReference type="Proteomes" id="UP001060919">
    <property type="component" value="Chromosome"/>
</dbReference>
<accession>A0A915YKT8</accession>
<dbReference type="SUPFAM" id="SSF53383">
    <property type="entry name" value="PLP-dependent transferases"/>
    <property type="match status" value="1"/>
</dbReference>
<evidence type="ECO:0000259" key="7">
    <source>
        <dbReference type="Pfam" id="PF00266"/>
    </source>
</evidence>
<evidence type="ECO:0000256" key="3">
    <source>
        <dbReference type="ARBA" id="ARBA00012239"/>
    </source>
</evidence>
<dbReference type="InterPro" id="IPR015422">
    <property type="entry name" value="PyrdxlP-dep_Trfase_small"/>
</dbReference>
<evidence type="ECO:0000256" key="5">
    <source>
        <dbReference type="ARBA" id="ARBA00050776"/>
    </source>
</evidence>
<dbReference type="KEGG" id="aup:AsAng_0058470"/>
<dbReference type="AlphaFoldDB" id="A0A915YKT8"/>
<organism evidence="8 9">
    <name type="scientific">Aureispira anguillae</name>
    <dbReference type="NCBI Taxonomy" id="2864201"/>
    <lineage>
        <taxon>Bacteria</taxon>
        <taxon>Pseudomonadati</taxon>
        <taxon>Bacteroidota</taxon>
        <taxon>Saprospiria</taxon>
        <taxon>Saprospirales</taxon>
        <taxon>Saprospiraceae</taxon>
        <taxon>Aureispira</taxon>
    </lineage>
</organism>
<reference evidence="8" key="1">
    <citation type="submission" date="2022-09" db="EMBL/GenBank/DDBJ databases">
        <title>Aureispira anguillicida sp. nov., isolated from Leptocephalus of Japanese eel Anguilla japonica.</title>
        <authorList>
            <person name="Yuasa K."/>
            <person name="Mekata T."/>
            <person name="Ikunari K."/>
        </authorList>
    </citation>
    <scope>NUCLEOTIDE SEQUENCE</scope>
    <source>
        <strain evidence="8">EL160426</strain>
    </source>
</reference>
<dbReference type="InterPro" id="IPR010969">
    <property type="entry name" value="Cys_dSase-rel_unknwn_funct"/>
</dbReference>
<evidence type="ECO:0000256" key="1">
    <source>
        <dbReference type="ARBA" id="ARBA00001933"/>
    </source>
</evidence>
<dbReference type="GO" id="GO:0031071">
    <property type="term" value="F:cysteine desulfurase activity"/>
    <property type="evidence" value="ECO:0007669"/>
    <property type="project" value="UniProtKB-EC"/>
</dbReference>
<dbReference type="InterPro" id="IPR000192">
    <property type="entry name" value="Aminotrans_V_dom"/>
</dbReference>
<name>A0A915YKT8_9BACT</name>
<keyword evidence="8" id="KW-0808">Transferase</keyword>
<dbReference type="PANTHER" id="PTHR43586">
    <property type="entry name" value="CYSTEINE DESULFURASE"/>
    <property type="match status" value="1"/>
</dbReference>
<evidence type="ECO:0000313" key="8">
    <source>
        <dbReference type="EMBL" id="BDS15065.1"/>
    </source>
</evidence>
<keyword evidence="4" id="KW-0663">Pyridoxal phosphate</keyword>
<gene>
    <name evidence="8" type="ORF">AsAng_0058470</name>
</gene>